<dbReference type="Proteomes" id="UP001595616">
    <property type="component" value="Unassembled WGS sequence"/>
</dbReference>
<feature type="signal peptide" evidence="1">
    <location>
        <begin position="1"/>
        <end position="18"/>
    </location>
</feature>
<keyword evidence="3" id="KW-1185">Reference proteome</keyword>
<dbReference type="EMBL" id="JBHRYQ010000001">
    <property type="protein sequence ID" value="MFC3811817.1"/>
    <property type="molecule type" value="Genomic_DNA"/>
</dbReference>
<comment type="caution">
    <text evidence="2">The sequence shown here is derived from an EMBL/GenBank/DDBJ whole genome shotgun (WGS) entry which is preliminary data.</text>
</comment>
<name>A0ABV7YY97_9BACT</name>
<organism evidence="2 3">
    <name type="scientific">Lacihabitans lacunae</name>
    <dbReference type="NCBI Taxonomy" id="1028214"/>
    <lineage>
        <taxon>Bacteria</taxon>
        <taxon>Pseudomonadati</taxon>
        <taxon>Bacteroidota</taxon>
        <taxon>Cytophagia</taxon>
        <taxon>Cytophagales</taxon>
        <taxon>Leadbetterellaceae</taxon>
        <taxon>Lacihabitans</taxon>
    </lineage>
</organism>
<gene>
    <name evidence="2" type="ORF">ACFOOI_14230</name>
</gene>
<reference evidence="3" key="1">
    <citation type="journal article" date="2019" name="Int. J. Syst. Evol. Microbiol.">
        <title>The Global Catalogue of Microorganisms (GCM) 10K type strain sequencing project: providing services to taxonomists for standard genome sequencing and annotation.</title>
        <authorList>
            <consortium name="The Broad Institute Genomics Platform"/>
            <consortium name="The Broad Institute Genome Sequencing Center for Infectious Disease"/>
            <person name="Wu L."/>
            <person name="Ma J."/>
        </authorList>
    </citation>
    <scope>NUCLEOTIDE SEQUENCE [LARGE SCALE GENOMIC DNA]</scope>
    <source>
        <strain evidence="3">CECT 7956</strain>
    </source>
</reference>
<protein>
    <recommendedName>
        <fullName evidence="4">DUF4221 domain-containing protein</fullName>
    </recommendedName>
</protein>
<feature type="chain" id="PRO_5047027999" description="DUF4221 domain-containing protein" evidence="1">
    <location>
        <begin position="19"/>
        <end position="408"/>
    </location>
</feature>
<proteinExistence type="predicted"/>
<evidence type="ECO:0000313" key="3">
    <source>
        <dbReference type="Proteomes" id="UP001595616"/>
    </source>
</evidence>
<sequence length="408" mass="46716">MKKLLLFALICVSCSSCGDIILKEKVLSERPFDPVYNYQAYILAASDNNVFLSVQKNAFDRSQLSQKCSSPYKFESLFLSTDETGNKISENKQTPLFNTENVFSDKNHFYYINTYSITGNITVDTYSLGFQIEKTKSIVLKSFFKNNYTEVLTSKPVFKTAEDFAVIGLLRKPNSDERAIFWANIKNEQVSDYTQSDLGNIQYLGLNDFTEINDNRLLLLINISGKNESESAIYSFEKDKKEFKKEISLTSKNESFQGINAFGVDNVFLPTYSSENTAPIYYIYDDQKKILTKKTYTQLDGISPESIKSAYIQKIGDKYLFRTNNYQSGESYVSELRSDQSFKILFKKKGTSSQSFINQRSDKSLRMFELSSGLESGKVDLIIHKDLNNQTMKNLYEGIPAKYPCFFD</sequence>
<evidence type="ECO:0000313" key="2">
    <source>
        <dbReference type="EMBL" id="MFC3811817.1"/>
    </source>
</evidence>
<dbReference type="RefSeq" id="WP_379838665.1">
    <property type="nucleotide sequence ID" value="NZ_JBHRYQ010000001.1"/>
</dbReference>
<evidence type="ECO:0008006" key="4">
    <source>
        <dbReference type="Google" id="ProtNLM"/>
    </source>
</evidence>
<keyword evidence="1" id="KW-0732">Signal</keyword>
<evidence type="ECO:0000256" key="1">
    <source>
        <dbReference type="SAM" id="SignalP"/>
    </source>
</evidence>
<accession>A0ABV7YY97</accession>